<sequence>MPGTRSKTRLLEQGSEESVATQDDVGKHQSISSPSNRKRRQRAATPAPARNWFIPRLPILDPLSPFSDHHPYSTENRPGQGTPLRNSTVDGSKSTYNTNSGGRLRGSIPTLQKLRQENALLKEQSQDNLDAFKTEQLQHEETKALLEARTAELQSLQAFFGPFSKIVTEAEVKTMVEALNNEIIHVSAIIGNALTPSDRGTASAFRYHEAAAERLRASDLLDDNVLEKLWSANQDMSFRVQIALQGCMTYTSARIVNGLSHPGKGTIKGIGPLAQQVSQSVPFPLYAKWRAITHQQLAQPVEGTKFWLKQLTARTKDVIYVTGFTRAPPSLKLQDRLIRVIELAMALNVVVKQRMLYTDAHILYFGPGKEFNPATMHDDFIPPGRRGDDLLQLSQRREQIFCTTGIGLQFRDGNTGQSTVVLKTKVGLRGIFEDDSDSV</sequence>
<reference evidence="1 2" key="1">
    <citation type="journal article" date="2019" name="Nat. Ecol. Evol.">
        <title>Megaphylogeny resolves global patterns of mushroom evolution.</title>
        <authorList>
            <person name="Varga T."/>
            <person name="Krizsan K."/>
            <person name="Foldi C."/>
            <person name="Dima B."/>
            <person name="Sanchez-Garcia M."/>
            <person name="Sanchez-Ramirez S."/>
            <person name="Szollosi G.J."/>
            <person name="Szarkandi J.G."/>
            <person name="Papp V."/>
            <person name="Albert L."/>
            <person name="Andreopoulos W."/>
            <person name="Angelini C."/>
            <person name="Antonin V."/>
            <person name="Barry K.W."/>
            <person name="Bougher N.L."/>
            <person name="Buchanan P."/>
            <person name="Buyck B."/>
            <person name="Bense V."/>
            <person name="Catcheside P."/>
            <person name="Chovatia M."/>
            <person name="Cooper J."/>
            <person name="Damon W."/>
            <person name="Desjardin D."/>
            <person name="Finy P."/>
            <person name="Geml J."/>
            <person name="Haridas S."/>
            <person name="Hughes K."/>
            <person name="Justo A."/>
            <person name="Karasinski D."/>
            <person name="Kautmanova I."/>
            <person name="Kiss B."/>
            <person name="Kocsube S."/>
            <person name="Kotiranta H."/>
            <person name="LaButti K.M."/>
            <person name="Lechner B.E."/>
            <person name="Liimatainen K."/>
            <person name="Lipzen A."/>
            <person name="Lukacs Z."/>
            <person name="Mihaltcheva S."/>
            <person name="Morgado L.N."/>
            <person name="Niskanen T."/>
            <person name="Noordeloos M.E."/>
            <person name="Ohm R.A."/>
            <person name="Ortiz-Santana B."/>
            <person name="Ovrebo C."/>
            <person name="Racz N."/>
            <person name="Riley R."/>
            <person name="Savchenko A."/>
            <person name="Shiryaev A."/>
            <person name="Soop K."/>
            <person name="Spirin V."/>
            <person name="Szebenyi C."/>
            <person name="Tomsovsky M."/>
            <person name="Tulloss R.E."/>
            <person name="Uehling J."/>
            <person name="Grigoriev I.V."/>
            <person name="Vagvolgyi C."/>
            <person name="Papp T."/>
            <person name="Martin F.M."/>
            <person name="Miettinen O."/>
            <person name="Hibbett D.S."/>
            <person name="Nagy L.G."/>
        </authorList>
    </citation>
    <scope>NUCLEOTIDE SEQUENCE [LARGE SCALE GENOMIC DNA]</scope>
    <source>
        <strain evidence="1 2">NL-1719</strain>
    </source>
</reference>
<name>A0ACD3B2Z5_9AGAR</name>
<keyword evidence="2" id="KW-1185">Reference proteome</keyword>
<organism evidence="1 2">
    <name type="scientific">Pluteus cervinus</name>
    <dbReference type="NCBI Taxonomy" id="181527"/>
    <lineage>
        <taxon>Eukaryota</taxon>
        <taxon>Fungi</taxon>
        <taxon>Dikarya</taxon>
        <taxon>Basidiomycota</taxon>
        <taxon>Agaricomycotina</taxon>
        <taxon>Agaricomycetes</taxon>
        <taxon>Agaricomycetidae</taxon>
        <taxon>Agaricales</taxon>
        <taxon>Pluteineae</taxon>
        <taxon>Pluteaceae</taxon>
        <taxon>Pluteus</taxon>
    </lineage>
</organism>
<proteinExistence type="predicted"/>
<accession>A0ACD3B2Z5</accession>
<dbReference type="EMBL" id="ML208285">
    <property type="protein sequence ID" value="TFK72405.1"/>
    <property type="molecule type" value="Genomic_DNA"/>
</dbReference>
<gene>
    <name evidence="1" type="ORF">BDN72DRAFT_957281</name>
</gene>
<protein>
    <submittedName>
        <fullName evidence="1">Uncharacterized protein</fullName>
    </submittedName>
</protein>
<evidence type="ECO:0000313" key="2">
    <source>
        <dbReference type="Proteomes" id="UP000308600"/>
    </source>
</evidence>
<dbReference type="Proteomes" id="UP000308600">
    <property type="component" value="Unassembled WGS sequence"/>
</dbReference>
<evidence type="ECO:0000313" key="1">
    <source>
        <dbReference type="EMBL" id="TFK72405.1"/>
    </source>
</evidence>